<dbReference type="Proteomes" id="UP000016931">
    <property type="component" value="Unassembled WGS sequence"/>
</dbReference>
<dbReference type="STRING" id="692275.M3AZM6"/>
<dbReference type="OrthoDB" id="1263307at2759"/>
<feature type="compositionally biased region" description="Low complexity" evidence="1">
    <location>
        <begin position="16"/>
        <end position="35"/>
    </location>
</feature>
<dbReference type="eggNOG" id="ENOG502RH7B">
    <property type="taxonomic scope" value="Eukaryota"/>
</dbReference>
<reference evidence="3 4" key="1">
    <citation type="journal article" date="2012" name="PLoS Pathog.">
        <title>Diverse lifestyles and strategies of plant pathogenesis encoded in the genomes of eighteen Dothideomycetes fungi.</title>
        <authorList>
            <person name="Ohm R.A."/>
            <person name="Feau N."/>
            <person name="Henrissat B."/>
            <person name="Schoch C.L."/>
            <person name="Horwitz B.A."/>
            <person name="Barry K.W."/>
            <person name="Condon B.J."/>
            <person name="Copeland A.C."/>
            <person name="Dhillon B."/>
            <person name="Glaser F."/>
            <person name="Hesse C.N."/>
            <person name="Kosti I."/>
            <person name="LaButti K."/>
            <person name="Lindquist E.A."/>
            <person name="Lucas S."/>
            <person name="Salamov A.A."/>
            <person name="Bradshaw R.E."/>
            <person name="Ciuffetti L."/>
            <person name="Hamelin R.C."/>
            <person name="Kema G.H.J."/>
            <person name="Lawrence C."/>
            <person name="Scott J.A."/>
            <person name="Spatafora J.W."/>
            <person name="Turgeon B.G."/>
            <person name="de Wit P.J.G.M."/>
            <person name="Zhong S."/>
            <person name="Goodwin S.B."/>
            <person name="Grigoriev I.V."/>
        </authorList>
    </citation>
    <scope>NUCLEOTIDE SEQUENCE [LARGE SCALE GENOMIC DNA]</scope>
    <source>
        <strain evidence="3 4">SO2202</strain>
    </source>
</reference>
<dbReference type="Pfam" id="PF12697">
    <property type="entry name" value="Abhydrolase_6"/>
    <property type="match status" value="1"/>
</dbReference>
<dbReference type="InterPro" id="IPR052897">
    <property type="entry name" value="Sec-Metab_Biosynth_Hydrolase"/>
</dbReference>
<protein>
    <recommendedName>
        <fullName evidence="2">AB hydrolase-1 domain-containing protein</fullName>
    </recommendedName>
</protein>
<proteinExistence type="predicted"/>
<dbReference type="GeneID" id="27907551"/>
<dbReference type="PANTHER" id="PTHR37017">
    <property type="entry name" value="AB HYDROLASE-1 DOMAIN-CONTAINING PROTEIN-RELATED"/>
    <property type="match status" value="1"/>
</dbReference>
<sequence length="332" mass="36661">MDKIKSLFQRYNCFRSPSSSTPSSASAISSPTSEPETVEVHHHHPHSKAVRSPTPSLSRESFKYNNTSIVVSHGAFHTTWHYQLFCDAVQKYTTIDRVIVPQQSSSSLTPPANSFEADCKLIYDTIADELRDGRDVLLVCHSYGGIPGCEALADLSSSTLREKSEQGSTTTTSTGRVLGIVFVTAFVAEAGQSLVTSKLAGRASWVRMDGSLSHVKSPLPTLYNTCSPSIAHESISRLVPQSSSSFLAPTKHETWKSFPCYYVRCLHDQAMLLEEQNFFIARLQRFCPDTTVVKDLASDHAPFASMPERLAEVMEEIVRELSSVLMVVHAEK</sequence>
<gene>
    <name evidence="3" type="ORF">SEPMUDRAFT_86462</name>
</gene>
<dbReference type="InterPro" id="IPR029058">
    <property type="entry name" value="AB_hydrolase_fold"/>
</dbReference>
<dbReference type="RefSeq" id="XP_016761088.1">
    <property type="nucleotide sequence ID" value="XM_016910414.1"/>
</dbReference>
<evidence type="ECO:0000259" key="2">
    <source>
        <dbReference type="Pfam" id="PF12697"/>
    </source>
</evidence>
<dbReference type="EMBL" id="KB456264">
    <property type="protein sequence ID" value="EMF12967.1"/>
    <property type="molecule type" value="Genomic_DNA"/>
</dbReference>
<name>M3AZM6_SPHMS</name>
<feature type="region of interest" description="Disordered" evidence="1">
    <location>
        <begin position="15"/>
        <end position="58"/>
    </location>
</feature>
<dbReference type="SUPFAM" id="SSF53474">
    <property type="entry name" value="alpha/beta-Hydrolases"/>
    <property type="match status" value="1"/>
</dbReference>
<organism evidence="3 4">
    <name type="scientific">Sphaerulina musiva (strain SO2202)</name>
    <name type="common">Poplar stem canker fungus</name>
    <name type="synonym">Septoria musiva</name>
    <dbReference type="NCBI Taxonomy" id="692275"/>
    <lineage>
        <taxon>Eukaryota</taxon>
        <taxon>Fungi</taxon>
        <taxon>Dikarya</taxon>
        <taxon>Ascomycota</taxon>
        <taxon>Pezizomycotina</taxon>
        <taxon>Dothideomycetes</taxon>
        <taxon>Dothideomycetidae</taxon>
        <taxon>Mycosphaerellales</taxon>
        <taxon>Mycosphaerellaceae</taxon>
        <taxon>Sphaerulina</taxon>
    </lineage>
</organism>
<feature type="domain" description="AB hydrolase-1" evidence="2">
    <location>
        <begin position="69"/>
        <end position="313"/>
    </location>
</feature>
<evidence type="ECO:0000313" key="4">
    <source>
        <dbReference type="Proteomes" id="UP000016931"/>
    </source>
</evidence>
<dbReference type="Gene3D" id="3.40.50.1820">
    <property type="entry name" value="alpha/beta hydrolase"/>
    <property type="match status" value="1"/>
</dbReference>
<dbReference type="HOGENOM" id="CLU_046066_1_3_1"/>
<evidence type="ECO:0000313" key="3">
    <source>
        <dbReference type="EMBL" id="EMF12967.1"/>
    </source>
</evidence>
<evidence type="ECO:0000256" key="1">
    <source>
        <dbReference type="SAM" id="MobiDB-lite"/>
    </source>
</evidence>
<dbReference type="PANTHER" id="PTHR37017:SF8">
    <property type="entry name" value="AB HYDROLASE-1 DOMAIN-CONTAINING PROTEIN"/>
    <property type="match status" value="1"/>
</dbReference>
<keyword evidence="4" id="KW-1185">Reference proteome</keyword>
<dbReference type="InterPro" id="IPR000073">
    <property type="entry name" value="AB_hydrolase_1"/>
</dbReference>
<accession>M3AZM6</accession>
<dbReference type="AlphaFoldDB" id="M3AZM6"/>